<proteinExistence type="predicted"/>
<keyword evidence="3" id="KW-1185">Reference proteome</keyword>
<evidence type="ECO:0000313" key="3">
    <source>
        <dbReference type="Proteomes" id="UP000059680"/>
    </source>
</evidence>
<dbReference type="EMBL" id="AP014961">
    <property type="protein sequence ID" value="BAS94216.1"/>
    <property type="molecule type" value="Genomic_DNA"/>
</dbReference>
<dbReference type="FunCoup" id="A0A0P0WN09">
    <property type="interactions" value="331"/>
</dbReference>
<evidence type="ECO:0000313" key="2">
    <source>
        <dbReference type="EMBL" id="BAS94216.1"/>
    </source>
</evidence>
<feature type="region of interest" description="Disordered" evidence="1">
    <location>
        <begin position="80"/>
        <end position="102"/>
    </location>
</feature>
<reference evidence="3" key="1">
    <citation type="journal article" date="2005" name="Nature">
        <title>The map-based sequence of the rice genome.</title>
        <authorList>
            <consortium name="International rice genome sequencing project (IRGSP)"/>
            <person name="Matsumoto T."/>
            <person name="Wu J."/>
            <person name="Kanamori H."/>
            <person name="Katayose Y."/>
            <person name="Fujisawa M."/>
            <person name="Namiki N."/>
            <person name="Mizuno H."/>
            <person name="Yamamoto K."/>
            <person name="Antonio B.A."/>
            <person name="Baba T."/>
            <person name="Sakata K."/>
            <person name="Nagamura Y."/>
            <person name="Aoki H."/>
            <person name="Arikawa K."/>
            <person name="Arita K."/>
            <person name="Bito T."/>
            <person name="Chiden Y."/>
            <person name="Fujitsuka N."/>
            <person name="Fukunaka R."/>
            <person name="Hamada M."/>
            <person name="Harada C."/>
            <person name="Hayashi A."/>
            <person name="Hijishita S."/>
            <person name="Honda M."/>
            <person name="Hosokawa S."/>
            <person name="Ichikawa Y."/>
            <person name="Idonuma A."/>
            <person name="Iijima M."/>
            <person name="Ikeda M."/>
            <person name="Ikeno M."/>
            <person name="Ito K."/>
            <person name="Ito S."/>
            <person name="Ito T."/>
            <person name="Ito Y."/>
            <person name="Ito Y."/>
            <person name="Iwabuchi A."/>
            <person name="Kamiya K."/>
            <person name="Karasawa W."/>
            <person name="Kurita K."/>
            <person name="Katagiri S."/>
            <person name="Kikuta A."/>
            <person name="Kobayashi H."/>
            <person name="Kobayashi N."/>
            <person name="Machita K."/>
            <person name="Maehara T."/>
            <person name="Masukawa M."/>
            <person name="Mizubayashi T."/>
            <person name="Mukai Y."/>
            <person name="Nagasaki H."/>
            <person name="Nagata Y."/>
            <person name="Naito S."/>
            <person name="Nakashima M."/>
            <person name="Nakama Y."/>
            <person name="Nakamichi Y."/>
            <person name="Nakamura M."/>
            <person name="Meguro A."/>
            <person name="Negishi M."/>
            <person name="Ohta I."/>
            <person name="Ohta T."/>
            <person name="Okamoto M."/>
            <person name="Ono N."/>
            <person name="Saji S."/>
            <person name="Sakaguchi M."/>
            <person name="Sakai K."/>
            <person name="Shibata M."/>
            <person name="Shimokawa T."/>
            <person name="Song J."/>
            <person name="Takazaki Y."/>
            <person name="Terasawa K."/>
            <person name="Tsugane M."/>
            <person name="Tsuji K."/>
            <person name="Ueda S."/>
            <person name="Waki K."/>
            <person name="Yamagata H."/>
            <person name="Yamamoto M."/>
            <person name="Yamamoto S."/>
            <person name="Yamane H."/>
            <person name="Yoshiki S."/>
            <person name="Yoshihara R."/>
            <person name="Yukawa K."/>
            <person name="Zhong H."/>
            <person name="Yano M."/>
            <person name="Yuan Q."/>
            <person name="Ouyang S."/>
            <person name="Liu J."/>
            <person name="Jones K.M."/>
            <person name="Gansberger K."/>
            <person name="Moffat K."/>
            <person name="Hill J."/>
            <person name="Bera J."/>
            <person name="Fadrosh D."/>
            <person name="Jin S."/>
            <person name="Johri S."/>
            <person name="Kim M."/>
            <person name="Overton L."/>
            <person name="Reardon M."/>
            <person name="Tsitrin T."/>
            <person name="Vuong H."/>
            <person name="Weaver B."/>
            <person name="Ciecko A."/>
            <person name="Tallon L."/>
            <person name="Jackson J."/>
            <person name="Pai G."/>
            <person name="Aken S.V."/>
            <person name="Utterback T."/>
            <person name="Reidmuller S."/>
            <person name="Feldblyum T."/>
            <person name="Hsiao J."/>
            <person name="Zismann V."/>
            <person name="Iobst S."/>
            <person name="de Vazeille A.R."/>
            <person name="Buell C.R."/>
            <person name="Ying K."/>
            <person name="Li Y."/>
            <person name="Lu T."/>
            <person name="Huang Y."/>
            <person name="Zhao Q."/>
            <person name="Feng Q."/>
            <person name="Zhang L."/>
            <person name="Zhu J."/>
            <person name="Weng Q."/>
            <person name="Mu J."/>
            <person name="Lu Y."/>
            <person name="Fan D."/>
            <person name="Liu Y."/>
            <person name="Guan J."/>
            <person name="Zhang Y."/>
            <person name="Yu S."/>
            <person name="Liu X."/>
            <person name="Zhang Y."/>
            <person name="Hong G."/>
            <person name="Han B."/>
            <person name="Choisne N."/>
            <person name="Demange N."/>
            <person name="Orjeda G."/>
            <person name="Samain S."/>
            <person name="Cattolico L."/>
            <person name="Pelletier E."/>
            <person name="Couloux A."/>
            <person name="Segurens B."/>
            <person name="Wincker P."/>
            <person name="D'Hont A."/>
            <person name="Scarpelli C."/>
            <person name="Weissenbach J."/>
            <person name="Salanoubat M."/>
            <person name="Quetier F."/>
            <person name="Yu Y."/>
            <person name="Kim H.R."/>
            <person name="Rambo T."/>
            <person name="Currie J."/>
            <person name="Collura K."/>
            <person name="Luo M."/>
            <person name="Yang T."/>
            <person name="Ammiraju J.S.S."/>
            <person name="Engler F."/>
            <person name="Soderlund C."/>
            <person name="Wing R.A."/>
            <person name="Palmer L.E."/>
            <person name="de la Bastide M."/>
            <person name="Spiegel L."/>
            <person name="Nascimento L."/>
            <person name="Zutavern T."/>
            <person name="O'Shaughnessy A."/>
            <person name="Dike S."/>
            <person name="Dedhia N."/>
            <person name="Preston R."/>
            <person name="Balija V."/>
            <person name="McCombie W.R."/>
            <person name="Chow T."/>
            <person name="Chen H."/>
            <person name="Chung M."/>
            <person name="Chen C."/>
            <person name="Shaw J."/>
            <person name="Wu H."/>
            <person name="Hsiao K."/>
            <person name="Chao Y."/>
            <person name="Chu M."/>
            <person name="Cheng C."/>
            <person name="Hour A."/>
            <person name="Lee P."/>
            <person name="Lin S."/>
            <person name="Lin Y."/>
            <person name="Liou J."/>
            <person name="Liu S."/>
            <person name="Hsing Y."/>
            <person name="Raghuvanshi S."/>
            <person name="Mohanty A."/>
            <person name="Bharti A.K."/>
            <person name="Gaur A."/>
            <person name="Gupta V."/>
            <person name="Kumar D."/>
            <person name="Ravi V."/>
            <person name="Vij S."/>
            <person name="Kapur A."/>
            <person name="Khurana P."/>
            <person name="Khurana P."/>
            <person name="Khurana J.P."/>
            <person name="Tyagi A.K."/>
            <person name="Gaikwad K."/>
            <person name="Singh A."/>
            <person name="Dalal V."/>
            <person name="Srivastava S."/>
            <person name="Dixit A."/>
            <person name="Pal A.K."/>
            <person name="Ghazi I.A."/>
            <person name="Yadav M."/>
            <person name="Pandit A."/>
            <person name="Bhargava A."/>
            <person name="Sureshbabu K."/>
            <person name="Batra K."/>
            <person name="Sharma T.R."/>
            <person name="Mohapatra T."/>
            <person name="Singh N.K."/>
            <person name="Messing J."/>
            <person name="Nelson A.B."/>
            <person name="Fuks G."/>
            <person name="Kavchok S."/>
            <person name="Keizer G."/>
            <person name="Linton E."/>
            <person name="Llaca V."/>
            <person name="Song R."/>
            <person name="Tanyolac B."/>
            <person name="Young S."/>
            <person name="Ho-Il K."/>
            <person name="Hahn J.H."/>
            <person name="Sangsakoo G."/>
            <person name="Vanavichit A."/>
            <person name="de Mattos Luiz.A.T."/>
            <person name="Zimmer P.D."/>
            <person name="Malone G."/>
            <person name="Dellagostin O."/>
            <person name="de Oliveira A.C."/>
            <person name="Bevan M."/>
            <person name="Bancroft I."/>
            <person name="Minx P."/>
            <person name="Cordum H."/>
            <person name="Wilson R."/>
            <person name="Cheng Z."/>
            <person name="Jin W."/>
            <person name="Jiang J."/>
            <person name="Leong S.A."/>
            <person name="Iwama H."/>
            <person name="Gojobori T."/>
            <person name="Itoh T."/>
            <person name="Niimura Y."/>
            <person name="Fujii Y."/>
            <person name="Habara T."/>
            <person name="Sakai H."/>
            <person name="Sato Y."/>
            <person name="Wilson G."/>
            <person name="Kumar K."/>
            <person name="McCouch S."/>
            <person name="Juretic N."/>
            <person name="Hoen D."/>
            <person name="Wright S."/>
            <person name="Bruskiewich R."/>
            <person name="Bureau T."/>
            <person name="Miyao A."/>
            <person name="Hirochika H."/>
            <person name="Nishikawa T."/>
            <person name="Kadowaki K."/>
            <person name="Sugiura M."/>
            <person name="Burr B."/>
            <person name="Sasaki T."/>
        </authorList>
    </citation>
    <scope>NUCLEOTIDE SEQUENCE [LARGE SCALE GENOMIC DNA]</scope>
    <source>
        <strain evidence="3">cv. Nipponbare</strain>
    </source>
</reference>
<reference evidence="2 3" key="3">
    <citation type="journal article" date="2013" name="Rice">
        <title>Improvement of the Oryza sativa Nipponbare reference genome using next generation sequence and optical map data.</title>
        <authorList>
            <person name="Kawahara Y."/>
            <person name="de la Bastide M."/>
            <person name="Hamilton J.P."/>
            <person name="Kanamori H."/>
            <person name="McCombie W.R."/>
            <person name="Ouyang S."/>
            <person name="Schwartz D.C."/>
            <person name="Tanaka T."/>
            <person name="Wu J."/>
            <person name="Zhou S."/>
            <person name="Childs K.L."/>
            <person name="Davidson R.M."/>
            <person name="Lin H."/>
            <person name="Quesada-Ocampo L."/>
            <person name="Vaillancourt B."/>
            <person name="Sakai H."/>
            <person name="Lee S.S."/>
            <person name="Kim J."/>
            <person name="Numa H."/>
            <person name="Itoh T."/>
            <person name="Buell C.R."/>
            <person name="Matsumoto T."/>
        </authorList>
    </citation>
    <scope>NUCLEOTIDE SEQUENCE [LARGE SCALE GENOMIC DNA]</scope>
    <source>
        <strain evidence="3">cv. Nipponbare</strain>
    </source>
</reference>
<evidence type="ECO:0000256" key="1">
    <source>
        <dbReference type="SAM" id="MobiDB-lite"/>
    </source>
</evidence>
<dbReference type="InParanoid" id="A0A0P0WN09"/>
<dbReference type="Proteomes" id="UP000059680">
    <property type="component" value="Chromosome 5"/>
</dbReference>
<reference evidence="2 3" key="2">
    <citation type="journal article" date="2013" name="Plant Cell Physiol.">
        <title>Rice Annotation Project Database (RAP-DB): an integrative and interactive database for rice genomics.</title>
        <authorList>
            <person name="Sakai H."/>
            <person name="Lee S.S."/>
            <person name="Tanaka T."/>
            <person name="Numa H."/>
            <person name="Kim J."/>
            <person name="Kawahara Y."/>
            <person name="Wakimoto H."/>
            <person name="Yang C.C."/>
            <person name="Iwamoto M."/>
            <person name="Abe T."/>
            <person name="Yamada Y."/>
            <person name="Muto A."/>
            <person name="Inokuchi H."/>
            <person name="Ikemura T."/>
            <person name="Matsumoto T."/>
            <person name="Sasaki T."/>
            <person name="Itoh T."/>
        </authorList>
    </citation>
    <scope>NUCLEOTIDE SEQUENCE [LARGE SCALE GENOMIC DNA]</scope>
    <source>
        <strain evidence="3">cv. Nipponbare</strain>
    </source>
</reference>
<sequence>LFPLPGPRRRFAVLDHSLLPLHRCAVSWIHQRPLPPPPAAAAASSSSCCTHTLRYIREPHNHIPLHGRCPRVILPSQEILQRHLRPATPTRSAGRGSWSGSR</sequence>
<feature type="non-terminal residue" evidence="2">
    <location>
        <position position="1"/>
    </location>
</feature>
<accession>A0A0P0WN09</accession>
<name>A0A0P0WN09_ORYSJ</name>
<feature type="compositionally biased region" description="Low complexity" evidence="1">
    <location>
        <begin position="91"/>
        <end position="102"/>
    </location>
</feature>
<dbReference type="PaxDb" id="39947-A0A0P0WN09"/>
<dbReference type="AlphaFoldDB" id="A0A0P0WN09"/>
<protein>
    <submittedName>
        <fullName evidence="2">Os05g0437750 protein</fullName>
    </submittedName>
</protein>
<organism evidence="2 3">
    <name type="scientific">Oryza sativa subsp. japonica</name>
    <name type="common">Rice</name>
    <dbReference type="NCBI Taxonomy" id="39947"/>
    <lineage>
        <taxon>Eukaryota</taxon>
        <taxon>Viridiplantae</taxon>
        <taxon>Streptophyta</taxon>
        <taxon>Embryophyta</taxon>
        <taxon>Tracheophyta</taxon>
        <taxon>Spermatophyta</taxon>
        <taxon>Magnoliopsida</taxon>
        <taxon>Liliopsida</taxon>
        <taxon>Poales</taxon>
        <taxon>Poaceae</taxon>
        <taxon>BOP clade</taxon>
        <taxon>Oryzoideae</taxon>
        <taxon>Oryzeae</taxon>
        <taxon>Oryzinae</taxon>
        <taxon>Oryza</taxon>
        <taxon>Oryza sativa</taxon>
    </lineage>
</organism>
<gene>
    <name evidence="2" type="ordered locus">Os05g0437750</name>
    <name evidence="2" type="ORF">OSNPB_050437750</name>
</gene>